<evidence type="ECO:0000313" key="4">
    <source>
        <dbReference type="EMBL" id="GAP38047.1"/>
    </source>
</evidence>
<dbReference type="STRING" id="1547922.ISF6_4241"/>
<dbReference type="AlphaFoldDB" id="A0A0K8P607"/>
<organism evidence="4 5">
    <name type="scientific">Piscinibacter sakaiensis</name>
    <name type="common">Ideonella sakaiensis</name>
    <dbReference type="NCBI Taxonomy" id="1547922"/>
    <lineage>
        <taxon>Bacteria</taxon>
        <taxon>Pseudomonadati</taxon>
        <taxon>Pseudomonadota</taxon>
        <taxon>Betaproteobacteria</taxon>
        <taxon>Burkholderiales</taxon>
        <taxon>Sphaerotilaceae</taxon>
        <taxon>Piscinibacter</taxon>
    </lineage>
</organism>
<dbReference type="RefSeq" id="WP_054021988.1">
    <property type="nucleotide sequence ID" value="NZ_BBYR01000065.1"/>
</dbReference>
<evidence type="ECO:0000256" key="2">
    <source>
        <dbReference type="ARBA" id="ARBA00022649"/>
    </source>
</evidence>
<evidence type="ECO:0000256" key="3">
    <source>
        <dbReference type="SAM" id="MobiDB-lite"/>
    </source>
</evidence>
<gene>
    <name evidence="4" type="ORF">ISF6_4241</name>
</gene>
<evidence type="ECO:0000313" key="5">
    <source>
        <dbReference type="Proteomes" id="UP000037660"/>
    </source>
</evidence>
<name>A0A0K8P607_PISS1</name>
<protein>
    <submittedName>
        <fullName evidence="4">Gsr0356 protein</fullName>
    </submittedName>
</protein>
<proteinExistence type="inferred from homology"/>
<reference evidence="4 5" key="2">
    <citation type="journal article" date="2016" name="Science">
        <title>A bacterium that degrades and assimilates poly(ethylene terephthalate).</title>
        <authorList>
            <person name="Yoshida S."/>
            <person name="Hiraga K."/>
            <person name="Takehana T."/>
            <person name="Taniguchi I."/>
            <person name="Yamaji H."/>
            <person name="Maeda Y."/>
            <person name="Toyohara K."/>
            <person name="Miyamoto K."/>
            <person name="Kimura Y."/>
            <person name="Oda K."/>
        </authorList>
    </citation>
    <scope>NUCLEOTIDE SEQUENCE [LARGE SCALE GENOMIC DNA]</scope>
    <source>
        <strain evidence="5">NBRC 110686 / TISTR 2288 / 201-F6</strain>
    </source>
</reference>
<dbReference type="SUPFAM" id="SSF47598">
    <property type="entry name" value="Ribbon-helix-helix"/>
    <property type="match status" value="1"/>
</dbReference>
<dbReference type="PANTHER" id="PTHR36582:SF2">
    <property type="entry name" value="ANTITOXIN PARD"/>
    <property type="match status" value="1"/>
</dbReference>
<dbReference type="InterPro" id="IPR022789">
    <property type="entry name" value="ParD"/>
</dbReference>
<dbReference type="PANTHER" id="PTHR36582">
    <property type="entry name" value="ANTITOXIN PARD"/>
    <property type="match status" value="1"/>
</dbReference>
<dbReference type="Gene3D" id="6.10.10.120">
    <property type="entry name" value="Antitoxin ParD1-like"/>
    <property type="match status" value="1"/>
</dbReference>
<dbReference type="GO" id="GO:0006355">
    <property type="term" value="P:regulation of DNA-templated transcription"/>
    <property type="evidence" value="ECO:0007669"/>
    <property type="project" value="InterPro"/>
</dbReference>
<keyword evidence="2" id="KW-1277">Toxin-antitoxin system</keyword>
<feature type="region of interest" description="Disordered" evidence="3">
    <location>
        <begin position="61"/>
        <end position="83"/>
    </location>
</feature>
<keyword evidence="5" id="KW-1185">Reference proteome</keyword>
<dbReference type="Proteomes" id="UP000037660">
    <property type="component" value="Unassembled WGS sequence"/>
</dbReference>
<dbReference type="InterPro" id="IPR010985">
    <property type="entry name" value="Ribbon_hlx_hlx"/>
</dbReference>
<accession>A0A0K8P607</accession>
<comment type="similarity">
    <text evidence="1">Belongs to the ParD antitoxin family.</text>
</comment>
<dbReference type="InterPro" id="IPR038296">
    <property type="entry name" value="ParD_sf"/>
</dbReference>
<dbReference type="OrthoDB" id="515108at2"/>
<dbReference type="NCBIfam" id="TIGR02606">
    <property type="entry name" value="antidote_CC2985"/>
    <property type="match status" value="1"/>
</dbReference>
<sequence>MSSNTMSFALPEALREYVDQRVRSGQYGNTSEYLRELIRRDQEEQAKKRLRELIEEGLSSGPGRVLTPKRTARLKKQALGDLR</sequence>
<evidence type="ECO:0000256" key="1">
    <source>
        <dbReference type="ARBA" id="ARBA00008580"/>
    </source>
</evidence>
<reference evidence="5" key="1">
    <citation type="submission" date="2015-07" db="EMBL/GenBank/DDBJ databases">
        <title>Discovery of a poly(ethylene terephthalate assimilation.</title>
        <authorList>
            <person name="Yoshida S."/>
            <person name="Hiraga K."/>
            <person name="Takehana T."/>
            <person name="Taniguchi I."/>
            <person name="Yamaji H."/>
            <person name="Maeda Y."/>
            <person name="Toyohara K."/>
            <person name="Miyamoto K."/>
            <person name="Kimura Y."/>
            <person name="Oda K."/>
        </authorList>
    </citation>
    <scope>NUCLEOTIDE SEQUENCE [LARGE SCALE GENOMIC DNA]</scope>
    <source>
        <strain evidence="5">NBRC 110686 / TISTR 2288 / 201-F6</strain>
    </source>
</reference>
<dbReference type="EMBL" id="BBYR01000065">
    <property type="protein sequence ID" value="GAP38047.1"/>
    <property type="molecule type" value="Genomic_DNA"/>
</dbReference>
<dbReference type="Pfam" id="PF03693">
    <property type="entry name" value="ParD_antitoxin"/>
    <property type="match status" value="1"/>
</dbReference>
<comment type="caution">
    <text evidence="4">The sequence shown here is derived from an EMBL/GenBank/DDBJ whole genome shotgun (WGS) entry which is preliminary data.</text>
</comment>
<dbReference type="CDD" id="cd22231">
    <property type="entry name" value="RHH_NikR_HicB-like"/>
    <property type="match status" value="1"/>
</dbReference>